<dbReference type="GO" id="GO:0015031">
    <property type="term" value="P:protein transport"/>
    <property type="evidence" value="ECO:0007669"/>
    <property type="project" value="InterPro"/>
</dbReference>
<evidence type="ECO:0000256" key="3">
    <source>
        <dbReference type="ARBA" id="ARBA00013194"/>
    </source>
</evidence>
<reference evidence="10 11" key="1">
    <citation type="submission" date="2019-04" db="EMBL/GenBank/DDBJ databases">
        <title>An improved genome assembly and genetic linkage map for asparagus bean, Vigna unguiculata ssp. sesquipedialis.</title>
        <authorList>
            <person name="Xia Q."/>
            <person name="Zhang R."/>
            <person name="Dong Y."/>
        </authorList>
    </citation>
    <scope>NUCLEOTIDE SEQUENCE [LARGE SCALE GENOMIC DNA]</scope>
    <source>
        <tissue evidence="10">Leaf</tissue>
    </source>
</reference>
<dbReference type="GO" id="GO:0043335">
    <property type="term" value="P:protein unfolding"/>
    <property type="evidence" value="ECO:0007669"/>
    <property type="project" value="TreeGrafter"/>
</dbReference>
<evidence type="ECO:0000256" key="8">
    <source>
        <dbReference type="SAM" id="MobiDB-lite"/>
    </source>
</evidence>
<feature type="region of interest" description="Disordered" evidence="8">
    <location>
        <begin position="258"/>
        <end position="281"/>
    </location>
</feature>
<dbReference type="GO" id="GO:0003755">
    <property type="term" value="F:peptidyl-prolyl cis-trans isomerase activity"/>
    <property type="evidence" value="ECO:0007669"/>
    <property type="project" value="UniProtKB-KW"/>
</dbReference>
<dbReference type="FunFam" id="3.30.70.1050:FF:000004">
    <property type="entry name" value="Trigger factor"/>
    <property type="match status" value="1"/>
</dbReference>
<dbReference type="GO" id="GO:0043022">
    <property type="term" value="F:ribosome binding"/>
    <property type="evidence" value="ECO:0007669"/>
    <property type="project" value="TreeGrafter"/>
</dbReference>
<organism evidence="10 11">
    <name type="scientific">Vigna unguiculata</name>
    <name type="common">Cowpea</name>
    <dbReference type="NCBI Taxonomy" id="3917"/>
    <lineage>
        <taxon>Eukaryota</taxon>
        <taxon>Viridiplantae</taxon>
        <taxon>Streptophyta</taxon>
        <taxon>Embryophyta</taxon>
        <taxon>Tracheophyta</taxon>
        <taxon>Spermatophyta</taxon>
        <taxon>Magnoliopsida</taxon>
        <taxon>eudicotyledons</taxon>
        <taxon>Gunneridae</taxon>
        <taxon>Pentapetalae</taxon>
        <taxon>rosids</taxon>
        <taxon>fabids</taxon>
        <taxon>Fabales</taxon>
        <taxon>Fabaceae</taxon>
        <taxon>Papilionoideae</taxon>
        <taxon>50 kb inversion clade</taxon>
        <taxon>NPAAA clade</taxon>
        <taxon>indigoferoid/millettioid clade</taxon>
        <taxon>Phaseoleae</taxon>
        <taxon>Vigna</taxon>
    </lineage>
</organism>
<dbReference type="InterPro" id="IPR008881">
    <property type="entry name" value="Trigger_fac_ribosome-bd_bac"/>
</dbReference>
<evidence type="ECO:0000256" key="1">
    <source>
        <dbReference type="ARBA" id="ARBA00000971"/>
    </source>
</evidence>
<protein>
    <recommendedName>
        <fullName evidence="3">peptidylprolyl isomerase</fullName>
        <ecNumber evidence="3">5.2.1.8</ecNumber>
    </recommendedName>
</protein>
<evidence type="ECO:0000256" key="5">
    <source>
        <dbReference type="ARBA" id="ARBA00023186"/>
    </source>
</evidence>
<evidence type="ECO:0000313" key="11">
    <source>
        <dbReference type="Proteomes" id="UP000501690"/>
    </source>
</evidence>
<dbReference type="EMBL" id="CP039350">
    <property type="protein sequence ID" value="QCD95414.1"/>
    <property type="molecule type" value="Genomic_DNA"/>
</dbReference>
<feature type="compositionally biased region" description="Polar residues" evidence="8">
    <location>
        <begin position="202"/>
        <end position="212"/>
    </location>
</feature>
<accession>A0A4D6M5Z8</accession>
<comment type="function">
    <text evidence="7">Involved in protein export. Acts as a chaperone by maintaining the newly synthesized protein in an open conformation. Functions as a peptidyl-prolyl cis-trans isomerase.</text>
</comment>
<sequence length="321" mass="36454">MHAVSQTFILNLTPQVTRCKQRVDRYIVPILNYGYFGLSWKLEVGARSILKRHFCFLNYISNCIDAEISSNQFEDFSVSVAETDDTRELKISVEVSGNKTQRIFDDVFKRMVAAAQPIPGFRRVKGGKTPDIPKNILLEVLGPSKVFKEVIKKIINSTVAEYVEKERLTVSTDLRVEQSFEDLENQNSSIPPARKPFVPHSGSRNCNRTNPTVVGGKPFIDGEHEIPFSRLIQNPPTVLYQNHFIVADSKSFVPPPRKSLIARNPSSHSASPNHSRTNPTVVDGKPFVRWKWKALKLEDRKKIVKQLDDEIKVLEYSIGCF</sequence>
<feature type="compositionally biased region" description="Low complexity" evidence="8">
    <location>
        <begin position="262"/>
        <end position="276"/>
    </location>
</feature>
<dbReference type="PANTHER" id="PTHR30560">
    <property type="entry name" value="TRIGGER FACTOR CHAPERONE AND PEPTIDYL-PROLYL CIS/TRANS ISOMERASE"/>
    <property type="match status" value="1"/>
</dbReference>
<keyword evidence="5" id="KW-0143">Chaperone</keyword>
<dbReference type="PANTHER" id="PTHR30560:SF5">
    <property type="entry name" value="OS09G0515400 PROTEIN"/>
    <property type="match status" value="1"/>
</dbReference>
<evidence type="ECO:0000256" key="7">
    <source>
        <dbReference type="ARBA" id="ARBA00024849"/>
    </source>
</evidence>
<feature type="domain" description="Trigger factor ribosome-binding bacterial" evidence="9">
    <location>
        <begin position="80"/>
        <end position="179"/>
    </location>
</feature>
<evidence type="ECO:0000256" key="2">
    <source>
        <dbReference type="ARBA" id="ARBA00005464"/>
    </source>
</evidence>
<dbReference type="Proteomes" id="UP000501690">
    <property type="component" value="Linkage Group LG6"/>
</dbReference>
<comment type="similarity">
    <text evidence="2">Belongs to the FKBP-type PPIase family. Tig subfamily.</text>
</comment>
<evidence type="ECO:0000256" key="4">
    <source>
        <dbReference type="ARBA" id="ARBA00023110"/>
    </source>
</evidence>
<name>A0A4D6M5Z8_VIGUN</name>
<dbReference type="GO" id="GO:0051083">
    <property type="term" value="P:'de novo' cotranslational protein folding"/>
    <property type="evidence" value="ECO:0007669"/>
    <property type="project" value="TreeGrafter"/>
</dbReference>
<dbReference type="Gene3D" id="3.30.70.1050">
    <property type="entry name" value="Trigger factor ribosome-binding domain"/>
    <property type="match status" value="1"/>
</dbReference>
<evidence type="ECO:0000256" key="6">
    <source>
        <dbReference type="ARBA" id="ARBA00023235"/>
    </source>
</evidence>
<keyword evidence="11" id="KW-1185">Reference proteome</keyword>
<proteinExistence type="inferred from homology"/>
<feature type="region of interest" description="Disordered" evidence="8">
    <location>
        <begin position="182"/>
        <end position="217"/>
    </location>
</feature>
<evidence type="ECO:0000313" key="10">
    <source>
        <dbReference type="EMBL" id="QCD95414.1"/>
    </source>
</evidence>
<gene>
    <name evidence="10" type="ORF">DEO72_LG6g107</name>
</gene>
<comment type="catalytic activity">
    <reaction evidence="1">
        <text>[protein]-peptidylproline (omega=180) = [protein]-peptidylproline (omega=0)</text>
        <dbReference type="Rhea" id="RHEA:16237"/>
        <dbReference type="Rhea" id="RHEA-COMP:10747"/>
        <dbReference type="Rhea" id="RHEA-COMP:10748"/>
        <dbReference type="ChEBI" id="CHEBI:83833"/>
        <dbReference type="ChEBI" id="CHEBI:83834"/>
        <dbReference type="EC" id="5.2.1.8"/>
    </reaction>
</comment>
<dbReference type="EC" id="5.2.1.8" evidence="3"/>
<dbReference type="InterPro" id="IPR036611">
    <property type="entry name" value="Trigger_fac_ribosome-bd_sf"/>
</dbReference>
<dbReference type="Pfam" id="PF05697">
    <property type="entry name" value="Trigger_N"/>
    <property type="match status" value="1"/>
</dbReference>
<dbReference type="AlphaFoldDB" id="A0A4D6M5Z8"/>
<evidence type="ECO:0000259" key="9">
    <source>
        <dbReference type="Pfam" id="PF05697"/>
    </source>
</evidence>
<keyword evidence="4" id="KW-0697">Rotamase</keyword>
<dbReference type="SUPFAM" id="SSF102735">
    <property type="entry name" value="Trigger factor ribosome-binding domain"/>
    <property type="match status" value="1"/>
</dbReference>
<dbReference type="InterPro" id="IPR005215">
    <property type="entry name" value="Trig_fac"/>
</dbReference>
<keyword evidence="6" id="KW-0413">Isomerase</keyword>
<dbReference type="GO" id="GO:0044183">
    <property type="term" value="F:protein folding chaperone"/>
    <property type="evidence" value="ECO:0007669"/>
    <property type="project" value="TreeGrafter"/>
</dbReference>